<feature type="region of interest" description="Disordered" evidence="1">
    <location>
        <begin position="1126"/>
        <end position="1154"/>
    </location>
</feature>
<proteinExistence type="predicted"/>
<protein>
    <submittedName>
        <fullName evidence="2">Uncharacterized protein</fullName>
    </submittedName>
</protein>
<accession>A0ABT0PFR5</accession>
<evidence type="ECO:0000313" key="2">
    <source>
        <dbReference type="EMBL" id="MCL6270076.1"/>
    </source>
</evidence>
<reference evidence="2 3" key="1">
    <citation type="submission" date="2022-05" db="EMBL/GenBank/DDBJ databases">
        <authorList>
            <person name="Park J.-S."/>
        </authorList>
    </citation>
    <scope>NUCLEOTIDE SEQUENCE [LARGE SCALE GENOMIC DNA]</scope>
    <source>
        <strain evidence="2 3">2012CJ34-2</strain>
    </source>
</reference>
<sequence>MTNSYDYLIEHAKPHASISSGENYEPDGWVRFAILMDNEETTGVAIQEYGAPTEYQDKYNFKLDKQHSFTPAPYNTYSISELASASPGPPSLAASPAVLSRSVSQESELRAMKMKGHVWVRIKNKKSEWKESDLPALSSDKRKKKSLVCNTYFVQSKSVDTDSLESANAETVRVESAEICCGVEEIKDPNYAELSLGVPPPGDQDEITAMNREVSEFIEAIEKEAVFPSGPFKNGETFDFSFGGPAKITIVGSGTSTVVFKIDVGKECKGLPDKYPHVNESALDSVRTFLPNLALRRIVLPDETQARSFYFHQRAHEVYLKENGVNSLETQFLKVGNVVYIVQPLLVKENLLDWYFKKVLLGKKPDEKITVLGQELTARKFLNRITEIILNDVRELSKKNKKHEDQSMPPGRKQMLAGYVDAKYANYAIEVESGHFVLRYMDPYPVHLKVFGRHPTEDNGRTPYTVFDTFFHDNKSDDALVSEGMVKRYLRKFEGYSDAKAIVLKLASDIIDTIYDKDECESRYHFVWEDLKEEKSDKYKLLKMVFDEIKNVCNTTFPGEVDLDTLEDDAINYWKKRIKSNMLLRLGLHYSKQVNWDHFIITKSSEIEEAKQKALIEEIRELRDGFMLSQTNDEEELVRWADGLLFKDGNRLHQLASGADEKKFNPDHVLPLLRGVVKTFTENRNYRDFSAGVVELPEKKDTPAVTEKATATGATNTPDVVITKVEKPDLNGKKVPVASVAPVSSSRHPSFVIPSHRPAGVKRKSDGANSLTSKKPVTPISPFSVGGVDLKKHPKSVQENSVQNESTEQYRSYYGYLEALACPPTLSADTGQLWNMKCKPNRHLLPVWNVGQFKPPLLRMQARSYDNYMEKNGEVRNCGIIITHGFWPLEPSAAEDNTNLSNGESYKADFEPFTSDGLVKTGPCKGRAFGSESLFGIFKENQRLQGYCIDAHLSWMIGVMPHKQKKDYQKILNDFKKHEYFFNSLIQKIPPKKGGYTIASPTNLMVFLEILRGLGDKRLKFNSSEAEYFLQMLSASLNMDIFISEVNGVPANKTDEVKKEEVVTRLRTYEYENGGLWAVRYAEKKKEDVEKEITNGNNKWIWLERTIRDQTDHWAFIKDYRSQPKIEKKDSSVSPSGNCSQPVVSPEMKRSQTYTPERVTVSAVSLMGIRSPLFFDTRGKRPDQLVIGTVEDEDGNDYVGGSPRKQQCMTSWSPPKTPNTPPTPLQMHSPPITTGPSKM</sequence>
<evidence type="ECO:0000256" key="1">
    <source>
        <dbReference type="SAM" id="MobiDB-lite"/>
    </source>
</evidence>
<feature type="compositionally biased region" description="Polar residues" evidence="1">
    <location>
        <begin position="1132"/>
        <end position="1143"/>
    </location>
</feature>
<gene>
    <name evidence="2" type="ORF">M3P05_09040</name>
</gene>
<comment type="caution">
    <text evidence="2">The sequence shown here is derived from an EMBL/GenBank/DDBJ whole genome shotgun (WGS) entry which is preliminary data.</text>
</comment>
<feature type="region of interest" description="Disordered" evidence="1">
    <location>
        <begin position="1189"/>
        <end position="1239"/>
    </location>
</feature>
<keyword evidence="3" id="KW-1185">Reference proteome</keyword>
<feature type="compositionally biased region" description="Polar residues" evidence="1">
    <location>
        <begin position="1204"/>
        <end position="1213"/>
    </location>
</feature>
<evidence type="ECO:0000313" key="3">
    <source>
        <dbReference type="Proteomes" id="UP001203338"/>
    </source>
</evidence>
<dbReference type="Proteomes" id="UP001203338">
    <property type="component" value="Unassembled WGS sequence"/>
</dbReference>
<dbReference type="RefSeq" id="WP_249699224.1">
    <property type="nucleotide sequence ID" value="NZ_JAMFLX010000010.1"/>
</dbReference>
<feature type="region of interest" description="Disordered" evidence="1">
    <location>
        <begin position="746"/>
        <end position="785"/>
    </location>
</feature>
<feature type="compositionally biased region" description="Pro residues" evidence="1">
    <location>
        <begin position="1215"/>
        <end position="1224"/>
    </location>
</feature>
<organism evidence="2 3">
    <name type="scientific">Parendozoicomonas callyspongiae</name>
    <dbReference type="NCBI Taxonomy" id="2942213"/>
    <lineage>
        <taxon>Bacteria</taxon>
        <taxon>Pseudomonadati</taxon>
        <taxon>Pseudomonadota</taxon>
        <taxon>Gammaproteobacteria</taxon>
        <taxon>Oceanospirillales</taxon>
        <taxon>Endozoicomonadaceae</taxon>
        <taxon>Parendozoicomonas</taxon>
    </lineage>
</organism>
<name>A0ABT0PFR5_9GAMM</name>
<dbReference type="EMBL" id="JAMFLX010000010">
    <property type="protein sequence ID" value="MCL6270076.1"/>
    <property type="molecule type" value="Genomic_DNA"/>
</dbReference>